<feature type="transmembrane region" description="Helical" evidence="3">
    <location>
        <begin position="115"/>
        <end position="132"/>
    </location>
</feature>
<keyword evidence="3" id="KW-0472">Membrane</keyword>
<dbReference type="InterPro" id="IPR051158">
    <property type="entry name" value="Metallophosphoesterase_sf"/>
</dbReference>
<evidence type="ECO:0000313" key="5">
    <source>
        <dbReference type="EMBL" id="CAH2030508.1"/>
    </source>
</evidence>
<dbReference type="Gene3D" id="3.60.21.10">
    <property type="match status" value="1"/>
</dbReference>
<evidence type="ECO:0000256" key="1">
    <source>
        <dbReference type="ARBA" id="ARBA00022723"/>
    </source>
</evidence>
<protein>
    <submittedName>
        <fullName evidence="5">Metallophosphoesterase</fullName>
    </submittedName>
</protein>
<dbReference type="EMBL" id="OW150024">
    <property type="protein sequence ID" value="CAH2030508.1"/>
    <property type="molecule type" value="Genomic_DNA"/>
</dbReference>
<accession>A0ABM9D5J8</accession>
<dbReference type="PANTHER" id="PTHR31302:SF31">
    <property type="entry name" value="PHOSPHODIESTERASE YAEI"/>
    <property type="match status" value="1"/>
</dbReference>
<feature type="transmembrane region" description="Helical" evidence="3">
    <location>
        <begin position="66"/>
        <end position="88"/>
    </location>
</feature>
<proteinExistence type="predicted"/>
<keyword evidence="6" id="KW-1185">Reference proteome</keyword>
<dbReference type="RefSeq" id="WP_305731443.1">
    <property type="nucleotide sequence ID" value="NZ_OW150024.1"/>
</dbReference>
<dbReference type="Pfam" id="PF00149">
    <property type="entry name" value="Metallophos"/>
    <property type="match status" value="1"/>
</dbReference>
<keyword evidence="3" id="KW-1133">Transmembrane helix</keyword>
<dbReference type="InterPro" id="IPR029052">
    <property type="entry name" value="Metallo-depent_PP-like"/>
</dbReference>
<feature type="transmembrane region" description="Helical" evidence="3">
    <location>
        <begin position="31"/>
        <end position="54"/>
    </location>
</feature>
<dbReference type="InterPro" id="IPR004843">
    <property type="entry name" value="Calcineurin-like_PHP"/>
</dbReference>
<name>A0ABM9D5J8_9BACT</name>
<gene>
    <name evidence="5" type="ORF">GEAMG1_0696</name>
</gene>
<reference evidence="5 6" key="1">
    <citation type="submission" date="2022-03" db="EMBL/GenBank/DDBJ databases">
        <authorList>
            <person name="Koch H."/>
        </authorList>
    </citation>
    <scope>NUCLEOTIDE SEQUENCE [LARGE SCALE GENOMIC DNA]</scope>
    <source>
        <strain evidence="5 6">G1</strain>
    </source>
</reference>
<dbReference type="CDD" id="cd07385">
    <property type="entry name" value="MPP_YkuE_C"/>
    <property type="match status" value="1"/>
</dbReference>
<evidence type="ECO:0000256" key="2">
    <source>
        <dbReference type="ARBA" id="ARBA00022801"/>
    </source>
</evidence>
<dbReference type="SUPFAM" id="SSF56300">
    <property type="entry name" value="Metallo-dependent phosphatases"/>
    <property type="match status" value="1"/>
</dbReference>
<feature type="domain" description="Calcineurin-like phosphoesterase" evidence="4">
    <location>
        <begin position="155"/>
        <end position="319"/>
    </location>
</feature>
<evidence type="ECO:0000313" key="6">
    <source>
        <dbReference type="Proteomes" id="UP001295463"/>
    </source>
</evidence>
<keyword evidence="2" id="KW-0378">Hydrolase</keyword>
<organism evidence="5 6">
    <name type="scientific">Trichlorobacter ammonificans</name>
    <dbReference type="NCBI Taxonomy" id="2916410"/>
    <lineage>
        <taxon>Bacteria</taxon>
        <taxon>Pseudomonadati</taxon>
        <taxon>Thermodesulfobacteriota</taxon>
        <taxon>Desulfuromonadia</taxon>
        <taxon>Geobacterales</taxon>
        <taxon>Geobacteraceae</taxon>
        <taxon>Trichlorobacter</taxon>
    </lineage>
</organism>
<evidence type="ECO:0000259" key="4">
    <source>
        <dbReference type="Pfam" id="PF00149"/>
    </source>
</evidence>
<dbReference type="PANTHER" id="PTHR31302">
    <property type="entry name" value="TRANSMEMBRANE PROTEIN WITH METALLOPHOSPHOESTERASE DOMAIN-RELATED"/>
    <property type="match status" value="1"/>
</dbReference>
<evidence type="ECO:0000256" key="3">
    <source>
        <dbReference type="SAM" id="Phobius"/>
    </source>
</evidence>
<dbReference type="Proteomes" id="UP001295463">
    <property type="component" value="Chromosome"/>
</dbReference>
<keyword evidence="1" id="KW-0479">Metal-binding</keyword>
<sequence>MTLFLFSFFLIYGSGHLYLFRLLRSAWPQLAPAWTVPALLWCLLMTVAPVAVRLLERHGHDLPARLLALTGYCWMGWLFLFCSLAAVLELLRGLRHAACYLVAIPRVSLLQPRPLALFCLLAATGIVLWGWFEALNIRTEQVRIPTATLSAGSRIRIVQISDLHVGVIVREERVRRVIEAIRQAQPDLIVSTGDLVDGNLRHFDGVSTLLRQLAPPLGMVAIPGNHEYYVGFRQAQEFTEKSGFRLLRSEAVPVGERLWVVGVDDPVGQQVAGYDPTAESRLLARAPRDRFVLVLKHRPEVATESRGRFDLQLSGHVHKGQIFPFTLLTRLRFPLPTGTMHLTGGGWLHVSRGTGTWGPPIRFLAPPEITVIDLVPEQQTH</sequence>
<keyword evidence="3" id="KW-0812">Transmembrane</keyword>